<evidence type="ECO:0000256" key="6">
    <source>
        <dbReference type="SAM" id="MobiDB-lite"/>
    </source>
</evidence>
<comment type="subcellular location">
    <subcellularLocation>
        <location evidence="1">Nucleus</location>
    </subcellularLocation>
</comment>
<sequence>MALYLKTVRRQDKSTRDYVVHAGTGVPSADQPKRNAGYDGLRDVALMSAGWTNYSVAGGDDEGPVSVGGDDVPACTNCKRRKLRCSRETPTCGHCLRLSFLERILLDANGGIRPQFNVDDVTPKDHGSHPQQINQASKADVEETHVTRTDSQQRHVGSTVEESPSVQMPGDHIANPLKRRFEQHSAPNWLYFQEDVDIAQSLPSQPLLEKVADFFCISFHHWIPFLNKRRLQTRVREGVRDAGTQIVLHAIVAICLRHMERDALFLDEDEVRQQTKLSCALVETHALRNVSVESLQALICLVFSFLNDGQTNRAWPLIGSLTRTIDYLQLTTEPTSSQSGSLMTPVRLVPPSNDWTELEERRRLFWIVFLLDRFCSVSTGWNTSLTADDVHRRLPADGGYFTREEPVITPFFGIWNKAAARIGRSLAHVPPQYNEEDPAVEQHGGIGASPSSANGFIDASKLGAFAYCVEATESLSQVTTFFLQQRINWQDKEHAISWLTRFKELDLRLVNWKIFLPPRWKDSNISSDTTVIDMDPNLTLAHITHNTSMILLHHPIAYPASAWKDYVALPKECSAQTCVLAAVETSNIVDKFLAHTLIPFVNVQFAFCAYIAAKALLFEHQSTKRPLRPEFQNLIRDLWEMSSRWRDKAERSKGTTDVEPGNQPGTYAANLERLLDACQHDTLFRFNFYDHSSLSADAQSQLSPAYVSTPNSHCRSGTLLHERNQMSHHARSHSLNDPQPTPNAIRRHSTITTRTEPAASPALYEQQQRGSLIPGSMLSPGTIPPIYTPQQSLNTYNAPPMYHTAPNTAPTPGSTAPYSAVGGTGKHHSVQDQSLINLSDAFMDAQFLDMDRVITFEDANFLLPGDAFRWQ</sequence>
<dbReference type="PANTHER" id="PTHR47338">
    <property type="entry name" value="ZN(II)2CYS6 TRANSCRIPTION FACTOR (EUROFUNG)-RELATED"/>
    <property type="match status" value="1"/>
</dbReference>
<dbReference type="SUPFAM" id="SSF57701">
    <property type="entry name" value="Zn2/Cys6 DNA-binding domain"/>
    <property type="match status" value="1"/>
</dbReference>
<gene>
    <name evidence="8" type="ORF">LEMA_P016010.1</name>
</gene>
<dbReference type="EMBL" id="FP929138">
    <property type="protein sequence ID" value="CBY00471.1"/>
    <property type="molecule type" value="Genomic_DNA"/>
</dbReference>
<keyword evidence="9" id="KW-1185">Reference proteome</keyword>
<keyword evidence="3" id="KW-0805">Transcription regulation</keyword>
<dbReference type="GO" id="GO:0008270">
    <property type="term" value="F:zinc ion binding"/>
    <property type="evidence" value="ECO:0007669"/>
    <property type="project" value="InterPro"/>
</dbReference>
<feature type="compositionally biased region" description="Basic and acidic residues" evidence="6">
    <location>
        <begin position="139"/>
        <end position="153"/>
    </location>
</feature>
<dbReference type="InterPro" id="IPR050815">
    <property type="entry name" value="TF_fung"/>
</dbReference>
<dbReference type="Pfam" id="PF00172">
    <property type="entry name" value="Zn_clus"/>
    <property type="match status" value="1"/>
</dbReference>
<dbReference type="VEuPathDB" id="FungiDB:LEMA_P016010.1"/>
<dbReference type="GO" id="GO:0003677">
    <property type="term" value="F:DNA binding"/>
    <property type="evidence" value="ECO:0007669"/>
    <property type="project" value="InterPro"/>
</dbReference>
<dbReference type="InterPro" id="IPR001138">
    <property type="entry name" value="Zn2Cys6_DnaBD"/>
</dbReference>
<dbReference type="SMART" id="SM00066">
    <property type="entry name" value="GAL4"/>
    <property type="match status" value="1"/>
</dbReference>
<dbReference type="Pfam" id="PF04082">
    <property type="entry name" value="Fungal_trans"/>
    <property type="match status" value="1"/>
</dbReference>
<dbReference type="CDD" id="cd12148">
    <property type="entry name" value="fungal_TF_MHR"/>
    <property type="match status" value="1"/>
</dbReference>
<evidence type="ECO:0000256" key="4">
    <source>
        <dbReference type="ARBA" id="ARBA00023163"/>
    </source>
</evidence>
<keyword evidence="4" id="KW-0804">Transcription</keyword>
<feature type="region of interest" description="Disordered" evidence="6">
    <location>
        <begin position="123"/>
        <end position="171"/>
    </location>
</feature>
<dbReference type="GO" id="GO:0000981">
    <property type="term" value="F:DNA-binding transcription factor activity, RNA polymerase II-specific"/>
    <property type="evidence" value="ECO:0007669"/>
    <property type="project" value="InterPro"/>
</dbReference>
<evidence type="ECO:0000256" key="3">
    <source>
        <dbReference type="ARBA" id="ARBA00023015"/>
    </source>
</evidence>
<dbReference type="HOGENOM" id="CLU_009941_0_0_1"/>
<organism evidence="9">
    <name type="scientific">Leptosphaeria maculans (strain JN3 / isolate v23.1.3 / race Av1-4-5-6-7-8)</name>
    <name type="common">Blackleg fungus</name>
    <name type="synonym">Phoma lingam</name>
    <dbReference type="NCBI Taxonomy" id="985895"/>
    <lineage>
        <taxon>Eukaryota</taxon>
        <taxon>Fungi</taxon>
        <taxon>Dikarya</taxon>
        <taxon>Ascomycota</taxon>
        <taxon>Pezizomycotina</taxon>
        <taxon>Dothideomycetes</taxon>
        <taxon>Pleosporomycetidae</taxon>
        <taxon>Pleosporales</taxon>
        <taxon>Pleosporineae</taxon>
        <taxon>Leptosphaeriaceae</taxon>
        <taxon>Plenodomus</taxon>
        <taxon>Plenodomus lingam/Leptosphaeria maculans species complex</taxon>
    </lineage>
</organism>
<dbReference type="Gene3D" id="4.10.240.10">
    <property type="entry name" value="Zn(2)-C6 fungal-type DNA-binding domain"/>
    <property type="match status" value="1"/>
</dbReference>
<dbReference type="InterPro" id="IPR036864">
    <property type="entry name" value="Zn2-C6_fun-type_DNA-bd_sf"/>
</dbReference>
<dbReference type="CDD" id="cd00067">
    <property type="entry name" value="GAL4"/>
    <property type="match status" value="1"/>
</dbReference>
<dbReference type="InterPro" id="IPR007219">
    <property type="entry name" value="XnlR_reg_dom"/>
</dbReference>
<evidence type="ECO:0000256" key="2">
    <source>
        <dbReference type="ARBA" id="ARBA00022723"/>
    </source>
</evidence>
<dbReference type="OMA" id="IVETHAM"/>
<dbReference type="SMART" id="SM00906">
    <property type="entry name" value="Fungal_trans"/>
    <property type="match status" value="1"/>
</dbReference>
<dbReference type="Proteomes" id="UP000002668">
    <property type="component" value="Genome"/>
</dbReference>
<keyword evidence="5" id="KW-0539">Nucleus</keyword>
<protein>
    <recommendedName>
        <fullName evidence="7">Zn(2)-C6 fungal-type domain-containing protein</fullName>
    </recommendedName>
</protein>
<accession>E5A9Y0</accession>
<reference evidence="9" key="1">
    <citation type="journal article" date="2011" name="Nat. Commun.">
        <title>Effector diversification within compartments of the Leptosphaeria maculans genome affected by Repeat-Induced Point mutations.</title>
        <authorList>
            <person name="Rouxel T."/>
            <person name="Grandaubert J."/>
            <person name="Hane J.K."/>
            <person name="Hoede C."/>
            <person name="van de Wouw A.P."/>
            <person name="Couloux A."/>
            <person name="Dominguez V."/>
            <person name="Anthouard V."/>
            <person name="Bally P."/>
            <person name="Bourras S."/>
            <person name="Cozijnsen A.J."/>
            <person name="Ciuffetti L.M."/>
            <person name="Degrave A."/>
            <person name="Dilmaghani A."/>
            <person name="Duret L."/>
            <person name="Fudal I."/>
            <person name="Goodwin S.B."/>
            <person name="Gout L."/>
            <person name="Glaser N."/>
            <person name="Linglin J."/>
            <person name="Kema G.H.J."/>
            <person name="Lapalu N."/>
            <person name="Lawrence C.B."/>
            <person name="May K."/>
            <person name="Meyer M."/>
            <person name="Ollivier B."/>
            <person name="Poulain J."/>
            <person name="Schoch C.L."/>
            <person name="Simon A."/>
            <person name="Spatafora J.W."/>
            <person name="Stachowiak A."/>
            <person name="Turgeon B.G."/>
            <person name="Tyler B.M."/>
            <person name="Vincent D."/>
            <person name="Weissenbach J."/>
            <person name="Amselem J."/>
            <person name="Quesneville H."/>
            <person name="Oliver R.P."/>
            <person name="Wincker P."/>
            <person name="Balesdent M.-H."/>
            <person name="Howlett B.J."/>
        </authorList>
    </citation>
    <scope>NUCLEOTIDE SEQUENCE [LARGE SCALE GENOMIC DNA]</scope>
    <source>
        <strain evidence="9">JN3 / isolate v23.1.3 / race Av1-4-5-6-7-8</strain>
    </source>
</reference>
<evidence type="ECO:0000256" key="5">
    <source>
        <dbReference type="ARBA" id="ARBA00023242"/>
    </source>
</evidence>
<evidence type="ECO:0000313" key="9">
    <source>
        <dbReference type="Proteomes" id="UP000002668"/>
    </source>
</evidence>
<dbReference type="PROSITE" id="PS50048">
    <property type="entry name" value="ZN2_CY6_FUNGAL_2"/>
    <property type="match status" value="1"/>
</dbReference>
<evidence type="ECO:0000313" key="8">
    <source>
        <dbReference type="EMBL" id="CBY00471.1"/>
    </source>
</evidence>
<dbReference type="GO" id="GO:0005634">
    <property type="term" value="C:nucleus"/>
    <property type="evidence" value="ECO:0007669"/>
    <property type="project" value="UniProtKB-SubCell"/>
</dbReference>
<dbReference type="STRING" id="985895.E5A9Y0"/>
<dbReference type="AlphaFoldDB" id="E5A9Y0"/>
<dbReference type="eggNOG" id="ENOG502SK3B">
    <property type="taxonomic scope" value="Eukaryota"/>
</dbReference>
<feature type="domain" description="Zn(2)-C6 fungal-type" evidence="7">
    <location>
        <begin position="74"/>
        <end position="102"/>
    </location>
</feature>
<dbReference type="PANTHER" id="PTHR47338:SF23">
    <property type="entry name" value="ZN(II)2CYS6 TRANSCRIPTION FACTOR (EUROFUNG)"/>
    <property type="match status" value="1"/>
</dbReference>
<evidence type="ECO:0000259" key="7">
    <source>
        <dbReference type="PROSITE" id="PS50048"/>
    </source>
</evidence>
<dbReference type="InParanoid" id="E5A9Y0"/>
<dbReference type="GO" id="GO:0006351">
    <property type="term" value="P:DNA-templated transcription"/>
    <property type="evidence" value="ECO:0007669"/>
    <property type="project" value="InterPro"/>
</dbReference>
<proteinExistence type="predicted"/>
<dbReference type="OrthoDB" id="4456959at2759"/>
<name>E5A9Y0_LEPMJ</name>
<keyword evidence="2" id="KW-0479">Metal-binding</keyword>
<evidence type="ECO:0000256" key="1">
    <source>
        <dbReference type="ARBA" id="ARBA00004123"/>
    </source>
</evidence>
<feature type="compositionally biased region" description="Polar residues" evidence="6">
    <location>
        <begin position="154"/>
        <end position="166"/>
    </location>
</feature>